<dbReference type="Proteomes" id="UP000026913">
    <property type="component" value="Plasmid unnamed"/>
</dbReference>
<dbReference type="AlphaFoldDB" id="A0A024EML7"/>
<evidence type="ECO:0000313" key="2">
    <source>
        <dbReference type="Proteomes" id="UP000026913"/>
    </source>
</evidence>
<sequence>MLQLTSDHGQQSSAAVVAINYEKLLEETLKRLSSLYGDYMTSEQVSRELNYSENYFRKKIGNAQYQHLAWVKVINPARKKKGRFWVYGTAAVATYLGQGS</sequence>
<reference evidence="1 2" key="1">
    <citation type="journal article" date="2012" name="J. Bacteriol.">
        <title>Genome sequence of cold-adapted Pseudomonas mandelii strain JR-1.</title>
        <authorList>
            <person name="Jang S.H."/>
            <person name="Kim J."/>
            <person name="Kim J."/>
            <person name="Hong S."/>
            <person name="Lee C."/>
        </authorList>
    </citation>
    <scope>NUCLEOTIDE SEQUENCE [LARGE SCALE GENOMIC DNA]</scope>
    <source>
        <strain evidence="1 2">JR-1</strain>
        <plasmid evidence="2">Plasmid</plasmid>
    </source>
</reference>
<keyword evidence="1" id="KW-0614">Plasmid</keyword>
<organism evidence="1 2">
    <name type="scientific">Pseudomonas mandelii JR-1</name>
    <dbReference type="NCBI Taxonomy" id="1147786"/>
    <lineage>
        <taxon>Bacteria</taxon>
        <taxon>Pseudomonadati</taxon>
        <taxon>Pseudomonadota</taxon>
        <taxon>Gammaproteobacteria</taxon>
        <taxon>Pseudomonadales</taxon>
        <taxon>Pseudomonadaceae</taxon>
        <taxon>Pseudomonas</taxon>
    </lineage>
</organism>
<name>A0A024EML7_9PSED</name>
<dbReference type="RefSeq" id="WP_010466368.1">
    <property type="nucleotide sequence ID" value="NZ_CP005961.1"/>
</dbReference>
<dbReference type="KEGG" id="pman:OU5_P0366"/>
<geneLocation type="plasmid" evidence="2"/>
<evidence type="ECO:0000313" key="1">
    <source>
        <dbReference type="EMBL" id="AHZ73618.1"/>
    </source>
</evidence>
<gene>
    <name evidence="1" type="ORF">OU5_P0366</name>
</gene>
<accession>A0A024EML7</accession>
<dbReference type="EMBL" id="CP005961">
    <property type="protein sequence ID" value="AHZ73618.1"/>
    <property type="molecule type" value="Genomic_DNA"/>
</dbReference>
<dbReference type="OrthoDB" id="6928916at2"/>
<dbReference type="HOGENOM" id="CLU_2303558_0_0_6"/>
<protein>
    <submittedName>
        <fullName evidence="1">Uncharacterized protein</fullName>
    </submittedName>
</protein>
<proteinExistence type="predicted"/>